<dbReference type="Proteomes" id="UP000260025">
    <property type="component" value="Unassembled WGS sequence"/>
</dbReference>
<evidence type="ECO:0000313" key="7">
    <source>
        <dbReference type="Proteomes" id="UP000260025"/>
    </source>
</evidence>
<feature type="transmembrane region" description="Helical" evidence="1">
    <location>
        <begin position="255"/>
        <end position="277"/>
    </location>
</feature>
<proteinExistence type="predicted"/>
<protein>
    <submittedName>
        <fullName evidence="2">Fructose permease IID component</fullName>
    </submittedName>
    <submittedName>
        <fullName evidence="3">PTS system mannose/fructose/sorbose family transporter subunit IID</fullName>
    </submittedName>
</protein>
<dbReference type="InterPro" id="IPR050303">
    <property type="entry name" value="GatZ_KbaZ_carbometab"/>
</dbReference>
<keyword evidence="1" id="KW-0812">Transmembrane</keyword>
<reference evidence="5 7" key="2">
    <citation type="submission" date="2018-08" db="EMBL/GenBank/DDBJ databases">
        <title>A genome reference for cultivated species of the human gut microbiota.</title>
        <authorList>
            <person name="Zou Y."/>
            <person name="Xue W."/>
            <person name="Luo G."/>
        </authorList>
    </citation>
    <scope>NUCLEOTIDE SEQUENCE [LARGE SCALE GENOMIC DNA]</scope>
    <source>
        <strain evidence="5 7">OF01-2LB</strain>
    </source>
</reference>
<feature type="transmembrane region" description="Helical" evidence="1">
    <location>
        <begin position="150"/>
        <end position="168"/>
    </location>
</feature>
<name>A0A099IAP7_CLOIN</name>
<sequence length="278" mass="30363">MSNAVMNKKELSKKDLVKAWALVYSSETCYNYERLQALGNTNMMMSVVKKLYDTKEEQVEALKTYMEFFNTEPSWIGTVIHGITVSMEEQKANGADISGEDINALRTGLMGPMAGIGDTVSQAVVYPILAGICCSLALDGNFAGPILFEVVYKVLMIGCGYTCFMLGYKQGKQAIFKLLQSGTLNKITEAFSIIGLTVVGNMAYSRINVICPAKFRVGEVKIVVQDIFNQLLPGAIPLIIALFVWWMVKKKMNPTLIIAVIFVIGIAASLLGLLSVAA</sequence>
<organism evidence="2 6">
    <name type="scientific">Clostridium innocuum</name>
    <dbReference type="NCBI Taxonomy" id="1522"/>
    <lineage>
        <taxon>Bacteria</taxon>
        <taxon>Bacillati</taxon>
        <taxon>Bacillota</taxon>
        <taxon>Clostridia</taxon>
        <taxon>Eubacteriales</taxon>
        <taxon>Clostridiaceae</taxon>
        <taxon>Clostridium</taxon>
    </lineage>
</organism>
<dbReference type="Pfam" id="PF03613">
    <property type="entry name" value="EIID-AGA"/>
    <property type="match status" value="1"/>
</dbReference>
<dbReference type="EMBL" id="JQIF01000018">
    <property type="protein sequence ID" value="KGJ54257.1"/>
    <property type="molecule type" value="Genomic_DNA"/>
</dbReference>
<evidence type="ECO:0000313" key="4">
    <source>
        <dbReference type="EMBL" id="MZH54596.1"/>
    </source>
</evidence>
<dbReference type="Proteomes" id="UP000030008">
    <property type="component" value="Unassembled WGS sequence"/>
</dbReference>
<evidence type="ECO:0000313" key="2">
    <source>
        <dbReference type="EMBL" id="KGJ54257.1"/>
    </source>
</evidence>
<dbReference type="GO" id="GO:0009401">
    <property type="term" value="P:phosphoenolpyruvate-dependent sugar phosphotransferase system"/>
    <property type="evidence" value="ECO:0007669"/>
    <property type="project" value="InterPro"/>
</dbReference>
<dbReference type="OrthoDB" id="9795582at2"/>
<keyword evidence="1" id="KW-0472">Membrane</keyword>
<dbReference type="RefSeq" id="WP_009270041.1">
    <property type="nucleotide sequence ID" value="NZ_BAABYY010000003.1"/>
</dbReference>
<dbReference type="InterPro" id="IPR004704">
    <property type="entry name" value="PTS_IID_man"/>
</dbReference>
<dbReference type="EMBL" id="QVEV01000020">
    <property type="protein sequence ID" value="RGC14492.1"/>
    <property type="molecule type" value="Genomic_DNA"/>
</dbReference>
<dbReference type="Proteomes" id="UP000604383">
    <property type="component" value="Unassembled WGS sequence"/>
</dbReference>
<reference evidence="2 6" key="1">
    <citation type="submission" date="2014-08" db="EMBL/GenBank/DDBJ databases">
        <title>Clostridium innocuum, an unnegligible vancomycin-resistant pathogen causing extra-intestinal infections.</title>
        <authorList>
            <person name="Feng Y."/>
            <person name="Chiu C.-H."/>
        </authorList>
    </citation>
    <scope>NUCLEOTIDE SEQUENCE [LARGE SCALE GENOMIC DNA]</scope>
    <source>
        <strain evidence="2 6">AN88</strain>
    </source>
</reference>
<comment type="caution">
    <text evidence="2">The sequence shown here is derived from an EMBL/GenBank/DDBJ whole genome shotgun (WGS) entry which is preliminary data.</text>
</comment>
<feature type="transmembrane region" description="Helical" evidence="1">
    <location>
        <begin position="189"/>
        <end position="207"/>
    </location>
</feature>
<dbReference type="PROSITE" id="PS51108">
    <property type="entry name" value="PTS_EIID"/>
    <property type="match status" value="1"/>
</dbReference>
<evidence type="ECO:0000313" key="3">
    <source>
        <dbReference type="EMBL" id="MCR0233333.1"/>
    </source>
</evidence>
<keyword evidence="1" id="KW-1133">Transmembrane helix</keyword>
<evidence type="ECO:0000256" key="1">
    <source>
        <dbReference type="SAM" id="Phobius"/>
    </source>
</evidence>
<dbReference type="AlphaFoldDB" id="A0A099IAP7"/>
<reference evidence="4" key="3">
    <citation type="journal article" date="2019" name="Nat. Med.">
        <title>A library of human gut bacterial isolates paired with longitudinal multiomics data enables mechanistic microbiome research.</title>
        <authorList>
            <person name="Poyet M."/>
            <person name="Groussin M."/>
            <person name="Gibbons S.M."/>
            <person name="Avila-Pacheco J."/>
            <person name="Jiang X."/>
            <person name="Kearney S.M."/>
            <person name="Perrotta A.R."/>
            <person name="Berdy B."/>
            <person name="Zhao S."/>
            <person name="Lieberman T.D."/>
            <person name="Swanson P.K."/>
            <person name="Smith M."/>
            <person name="Roesemann S."/>
            <person name="Alexander J.E."/>
            <person name="Rich S.A."/>
            <person name="Livny J."/>
            <person name="Vlamakis H."/>
            <person name="Clish C."/>
            <person name="Bullock K."/>
            <person name="Deik A."/>
            <person name="Scott J."/>
            <person name="Pierce K.A."/>
            <person name="Xavier R.J."/>
            <person name="Alm E.J."/>
        </authorList>
    </citation>
    <scope>NUCLEOTIDE SEQUENCE</scope>
    <source>
        <strain evidence="4">BIOML-A12</strain>
    </source>
</reference>
<dbReference type="EMBL" id="WWTN01000002">
    <property type="protein sequence ID" value="MZH54596.1"/>
    <property type="molecule type" value="Genomic_DNA"/>
</dbReference>
<reference evidence="3" key="4">
    <citation type="journal article" date="2022" name="Clin. Infect. Dis.">
        <title>Association between Clostridium innocuum and antibiotic-associated diarrhea in adults and children: A cross-sectional study and comparative genomics analysis.</title>
        <authorList>
            <person name="Cherny K.E."/>
            <person name="Muscat E.B."/>
            <person name="Balaji A."/>
            <person name="Mukherjee J."/>
            <person name="Ozer E.A."/>
            <person name="Angarone M.P."/>
            <person name="Hauser A.R."/>
            <person name="Sichel J.S."/>
            <person name="Amponsah E."/>
            <person name="Kociolek L.K."/>
        </authorList>
    </citation>
    <scope>NUCLEOTIDE SEQUENCE</scope>
    <source>
        <strain evidence="3">NU1-AC-029v</strain>
    </source>
</reference>
<dbReference type="Proteomes" id="UP001203972">
    <property type="component" value="Unassembled WGS sequence"/>
</dbReference>
<dbReference type="PANTHER" id="PTHR32502:SF23">
    <property type="entry name" value="TRANSPORT PROTEIN, PTS SYSTEM"/>
    <property type="match status" value="1"/>
</dbReference>
<feature type="transmembrane region" description="Helical" evidence="1">
    <location>
        <begin position="227"/>
        <end position="248"/>
    </location>
</feature>
<gene>
    <name evidence="2" type="ORF">CIAN88_04560</name>
    <name evidence="5" type="ORF">DXA38_13290</name>
    <name evidence="4" type="ORF">GT664_02230</name>
    <name evidence="3" type="ORF">MKC95_11210</name>
</gene>
<dbReference type="EMBL" id="JAKTMA010000018">
    <property type="protein sequence ID" value="MCR0233333.1"/>
    <property type="molecule type" value="Genomic_DNA"/>
</dbReference>
<accession>A0A099IAP7</accession>
<dbReference type="PANTHER" id="PTHR32502">
    <property type="entry name" value="N-ACETYLGALACTOSAMINE PERMEASE II COMPONENT-RELATED"/>
    <property type="match status" value="1"/>
</dbReference>
<evidence type="ECO:0000313" key="6">
    <source>
        <dbReference type="Proteomes" id="UP000030008"/>
    </source>
</evidence>
<evidence type="ECO:0000313" key="5">
    <source>
        <dbReference type="EMBL" id="RGC14492.1"/>
    </source>
</evidence>
<dbReference type="GO" id="GO:0005886">
    <property type="term" value="C:plasma membrane"/>
    <property type="evidence" value="ECO:0007669"/>
    <property type="project" value="TreeGrafter"/>
</dbReference>